<feature type="domain" description="Reverse transcriptase" evidence="4">
    <location>
        <begin position="244"/>
        <end position="525"/>
    </location>
</feature>
<dbReference type="SUPFAM" id="SSF56672">
    <property type="entry name" value="DNA/RNA polymerases"/>
    <property type="match status" value="1"/>
</dbReference>
<dbReference type="RefSeq" id="YP_009327876.1">
    <property type="nucleotide sequence ID" value="NC_032064.1"/>
</dbReference>
<dbReference type="InterPro" id="IPR049030">
    <property type="entry name" value="AI2M-like_HNH"/>
</dbReference>
<evidence type="ECO:0000313" key="5">
    <source>
        <dbReference type="EMBL" id="APB96834.1"/>
    </source>
</evidence>
<evidence type="ECO:0000256" key="3">
    <source>
        <dbReference type="SAM" id="MobiDB-lite"/>
    </source>
</evidence>
<keyword evidence="2 5" id="KW-0496">Mitochondrion</keyword>
<proteinExistence type="predicted"/>
<evidence type="ECO:0000259" key="4">
    <source>
        <dbReference type="PROSITE" id="PS50878"/>
    </source>
</evidence>
<dbReference type="InterPro" id="IPR003615">
    <property type="entry name" value="HNH_nuc"/>
</dbReference>
<dbReference type="InterPro" id="IPR051083">
    <property type="entry name" value="GrpII_Intron_Splice-Mob/Def"/>
</dbReference>
<comment type="subcellular location">
    <subcellularLocation>
        <location evidence="1">Mitochondrion</location>
    </subcellularLocation>
</comment>
<dbReference type="Pfam" id="PF00078">
    <property type="entry name" value="RVT_1"/>
    <property type="match status" value="1"/>
</dbReference>
<sequence>MRRCAAYLNGLPKSEHYFWMFPATELGKGESPELNVAFHVKGGVVKTDWYKTFQAEVSMNKDRLLEFHLLGASSLRAALQSGQDALSELVLNITELIRSRLNQDRISIHNVESGSSKETDKQISRTTGLPKGGNSYGNRGIVVPITNKEFVSGRRPVIAIRTMSTSTEGFSDGSTDAVEKIREIAELCKENPKFIVTDKLYRLLYDKRLYYIAYDKLKSKPGNMTPGIVPITLDGMSPQVVANIIEEIKSEKFEFKPGRRVHIPKANGKTRPLTIAPPRDKIVQECIRMVLESIYEPAFSDNSHGFRPNRSCHSALKMFNQKLRVAKWFIEGDITKCFDEIDHKLLISILEERIKDKKFINLIRKALKAGYFEFNKLEISVAGTPQGSIISPILANIFLDKLDQFVEQLKSKFDIGKHASINPAWKSLGNSMYRASDIQEKVRIRKEMLKVRSKLTVDPEFKKLVYIRYADDWVIGVRGSMEDCKFILNEVRKFLQEKLKLALSEEKTKITNSRHGVATFLAVNIRMFRTLHFRRVKGRLTRTADALRLTAPINRIVDKLKTNGFLKDGTPVPKFMWLANSKDEIILLYNAVYRGIINYYRFVHNFNELSSRVHYVLKSSCAKLLAAKFTLKSQARVFESYGKDLKGKDKHSFIKAAYGNKPSAFNVKTNDVVLRVNAKGISKATLENLVCTICESNYRVEMHHVRQMKDLNPKARYIDKIMARRNRKQIPLCRNCHLDLHKALSLEKAQNRKTK</sequence>
<evidence type="ECO:0000256" key="2">
    <source>
        <dbReference type="ARBA" id="ARBA00023128"/>
    </source>
</evidence>
<dbReference type="InterPro" id="IPR024937">
    <property type="entry name" value="Domain_X"/>
</dbReference>
<dbReference type="CDD" id="cd01651">
    <property type="entry name" value="RT_G2_intron"/>
    <property type="match status" value="1"/>
</dbReference>
<name>A0A1J0D093_9HYPO</name>
<dbReference type="InterPro" id="IPR043502">
    <property type="entry name" value="DNA/RNA_pol_sf"/>
</dbReference>
<dbReference type="AlphaFoldDB" id="A0A1J0D093"/>
<dbReference type="EMBL" id="KX066186">
    <property type="protein sequence ID" value="APB96834.1"/>
    <property type="molecule type" value="Genomic_DNA"/>
</dbReference>
<gene>
    <name evidence="5" type="primary">orf755</name>
</gene>
<dbReference type="Pfam" id="PF21368">
    <property type="entry name" value="AI2M-like_HNH"/>
    <property type="match status" value="1"/>
</dbReference>
<protein>
    <recommendedName>
        <fullName evidence="4">Reverse transcriptase domain-containing protein</fullName>
    </recommendedName>
</protein>
<dbReference type="GO" id="GO:0005739">
    <property type="term" value="C:mitochondrion"/>
    <property type="evidence" value="ECO:0007669"/>
    <property type="project" value="UniProtKB-SubCell"/>
</dbReference>
<geneLocation type="mitochondrion" evidence="5"/>
<dbReference type="InterPro" id="IPR000477">
    <property type="entry name" value="RT_dom"/>
</dbReference>
<dbReference type="PANTHER" id="PTHR34047:SF8">
    <property type="entry name" value="PROTEIN YKFC"/>
    <property type="match status" value="1"/>
</dbReference>
<dbReference type="GeneID" id="30513461"/>
<dbReference type="Pfam" id="PF01348">
    <property type="entry name" value="Intron_maturas2"/>
    <property type="match status" value="1"/>
</dbReference>
<evidence type="ECO:0000256" key="1">
    <source>
        <dbReference type="ARBA" id="ARBA00004173"/>
    </source>
</evidence>
<accession>A0A1J0D093</accession>
<dbReference type="PANTHER" id="PTHR34047">
    <property type="entry name" value="NUCLEAR INTRON MATURASE 1, MITOCHONDRIAL-RELATED"/>
    <property type="match status" value="1"/>
</dbReference>
<reference evidence="5" key="1">
    <citation type="journal article" date="2017" name="Mycologia">
        <title>Epichloe hybrida sp. nov., an emerging model system for investigating fungal allopolyploidy.</title>
        <authorList>
            <person name="Campbell M.A."/>
            <person name="Tapper B.A."/>
            <person name="Johnson R.D."/>
            <person name="Mace W."/>
            <person name="Ram A."/>
            <person name="Lukito Y."/>
            <person name="Dupont P.-Y."/>
            <person name="Johnson L.J."/>
            <person name="Scott D.B."/>
            <person name="Ganley A.R.D."/>
            <person name="Cox M.P."/>
        </authorList>
    </citation>
    <scope>NUCLEOTIDE SEQUENCE</scope>
    <source>
        <strain evidence="5">AR5</strain>
    </source>
</reference>
<dbReference type="GO" id="GO:0006397">
    <property type="term" value="P:mRNA processing"/>
    <property type="evidence" value="ECO:0007669"/>
    <property type="project" value="InterPro"/>
</dbReference>
<dbReference type="SMART" id="SM00507">
    <property type="entry name" value="HNHc"/>
    <property type="match status" value="1"/>
</dbReference>
<dbReference type="PROSITE" id="PS50878">
    <property type="entry name" value="RT_POL"/>
    <property type="match status" value="1"/>
</dbReference>
<feature type="region of interest" description="Disordered" evidence="3">
    <location>
        <begin position="112"/>
        <end position="132"/>
    </location>
</feature>
<organism evidence="5">
    <name type="scientific">Epichloe festucae</name>
    <dbReference type="NCBI Taxonomy" id="35717"/>
    <lineage>
        <taxon>Eukaryota</taxon>
        <taxon>Fungi</taxon>
        <taxon>Dikarya</taxon>
        <taxon>Ascomycota</taxon>
        <taxon>Pezizomycotina</taxon>
        <taxon>Sordariomycetes</taxon>
        <taxon>Hypocreomycetidae</taxon>
        <taxon>Hypocreales</taxon>
        <taxon>Clavicipitaceae</taxon>
        <taxon>Epichloe</taxon>
    </lineage>
</organism>